<feature type="region of interest" description="Disordered" evidence="1">
    <location>
        <begin position="1"/>
        <end position="77"/>
    </location>
</feature>
<evidence type="ECO:0000256" key="1">
    <source>
        <dbReference type="SAM" id="MobiDB-lite"/>
    </source>
</evidence>
<protein>
    <recommendedName>
        <fullName evidence="4">Nuclear cap-binding protein subunit 3</fullName>
    </recommendedName>
</protein>
<dbReference type="PANTHER" id="PTHR16291">
    <property type="entry name" value="NUCLEAR CAP-BINDING PROTEIN SUBUNIT 3"/>
    <property type="match status" value="1"/>
</dbReference>
<sequence>MMGDVAAAERPAVNYGDIYASTSEPAANDELAEMREKHKQRAARFGTDYREPEPERKVMPQQAAPRERRERQRKPGFKTGLDIFSEEEVAKRNARAERFNTAGHGLEYCPKEREDAEVLAQKRKRAERFGTEYIPPDDTGMMEVDLLEARVDAPPEVARRADAVHLYGVDLLSTQDCLGYFGDYGPTFVEWLDDSSCNVLFEDAGSAKRAIAGRGRPLPPDNAAPDCAGLDPTDPSNMPRLWHKGEDCIKNGTPVPLLFRMATVADVKPPKGTKVSRFLWKGPTARKAQKTQRQRVRRPGPDDVDMADAEEWEEGDGGGVEADLPAVERADVADARELLSRPADERADLQRT</sequence>
<feature type="compositionally biased region" description="Basic residues" evidence="1">
    <location>
        <begin position="287"/>
        <end position="298"/>
    </location>
</feature>
<dbReference type="Pfam" id="PF10309">
    <property type="entry name" value="NCBP3"/>
    <property type="match status" value="1"/>
</dbReference>
<keyword evidence="3" id="KW-1185">Reference proteome</keyword>
<dbReference type="EMBL" id="JALJOU010000014">
    <property type="protein sequence ID" value="KAK9839814.1"/>
    <property type="molecule type" value="Genomic_DNA"/>
</dbReference>
<comment type="caution">
    <text evidence="2">The sequence shown here is derived from an EMBL/GenBank/DDBJ whole genome shotgun (WGS) entry which is preliminary data.</text>
</comment>
<proteinExistence type="predicted"/>
<accession>A0AAW1S1I4</accession>
<gene>
    <name evidence="2" type="ORF">WJX81_003513</name>
</gene>
<dbReference type="InterPro" id="IPR019416">
    <property type="entry name" value="NCBP3"/>
</dbReference>
<evidence type="ECO:0008006" key="4">
    <source>
        <dbReference type="Google" id="ProtNLM"/>
    </source>
</evidence>
<evidence type="ECO:0000313" key="2">
    <source>
        <dbReference type="EMBL" id="KAK9839814.1"/>
    </source>
</evidence>
<feature type="region of interest" description="Disordered" evidence="1">
    <location>
        <begin position="282"/>
        <end position="326"/>
    </location>
</feature>
<dbReference type="Proteomes" id="UP001445335">
    <property type="component" value="Unassembled WGS sequence"/>
</dbReference>
<dbReference type="AlphaFoldDB" id="A0AAW1S1I4"/>
<feature type="compositionally biased region" description="Basic and acidic residues" evidence="1">
    <location>
        <begin position="47"/>
        <end position="58"/>
    </location>
</feature>
<dbReference type="PANTHER" id="PTHR16291:SF0">
    <property type="entry name" value="NUCLEAR CAP-BINDING PROTEIN SUBUNIT 3"/>
    <property type="match status" value="1"/>
</dbReference>
<dbReference type="GO" id="GO:0003729">
    <property type="term" value="F:mRNA binding"/>
    <property type="evidence" value="ECO:0007669"/>
    <property type="project" value="InterPro"/>
</dbReference>
<feature type="compositionally biased region" description="Acidic residues" evidence="1">
    <location>
        <begin position="302"/>
        <end position="316"/>
    </location>
</feature>
<evidence type="ECO:0000313" key="3">
    <source>
        <dbReference type="Proteomes" id="UP001445335"/>
    </source>
</evidence>
<reference evidence="2 3" key="1">
    <citation type="journal article" date="2024" name="Nat. Commun.">
        <title>Phylogenomics reveals the evolutionary origins of lichenization in chlorophyte algae.</title>
        <authorList>
            <person name="Puginier C."/>
            <person name="Libourel C."/>
            <person name="Otte J."/>
            <person name="Skaloud P."/>
            <person name="Haon M."/>
            <person name="Grisel S."/>
            <person name="Petersen M."/>
            <person name="Berrin J.G."/>
            <person name="Delaux P.M."/>
            <person name="Dal Grande F."/>
            <person name="Keller J."/>
        </authorList>
    </citation>
    <scope>NUCLEOTIDE SEQUENCE [LARGE SCALE GENOMIC DNA]</scope>
    <source>
        <strain evidence="2 3">SAG 245.80</strain>
    </source>
</reference>
<organism evidence="2 3">
    <name type="scientific">Elliptochloris bilobata</name>
    <dbReference type="NCBI Taxonomy" id="381761"/>
    <lineage>
        <taxon>Eukaryota</taxon>
        <taxon>Viridiplantae</taxon>
        <taxon>Chlorophyta</taxon>
        <taxon>core chlorophytes</taxon>
        <taxon>Trebouxiophyceae</taxon>
        <taxon>Trebouxiophyceae incertae sedis</taxon>
        <taxon>Elliptochloris clade</taxon>
        <taxon>Elliptochloris</taxon>
    </lineage>
</organism>
<dbReference type="GO" id="GO:0000340">
    <property type="term" value="F:RNA 7-methylguanosine cap binding"/>
    <property type="evidence" value="ECO:0007669"/>
    <property type="project" value="InterPro"/>
</dbReference>
<dbReference type="GO" id="GO:0005634">
    <property type="term" value="C:nucleus"/>
    <property type="evidence" value="ECO:0007669"/>
    <property type="project" value="TreeGrafter"/>
</dbReference>
<name>A0AAW1S1I4_9CHLO</name>